<protein>
    <submittedName>
        <fullName evidence="1">Uncharacterized protein</fullName>
    </submittedName>
</protein>
<organism evidence="1 2">
    <name type="scientific">Actinoplanes regularis</name>
    <dbReference type="NCBI Taxonomy" id="52697"/>
    <lineage>
        <taxon>Bacteria</taxon>
        <taxon>Bacillati</taxon>
        <taxon>Actinomycetota</taxon>
        <taxon>Actinomycetes</taxon>
        <taxon>Micromonosporales</taxon>
        <taxon>Micromonosporaceae</taxon>
        <taxon>Actinoplanes</taxon>
    </lineage>
</organism>
<keyword evidence="2" id="KW-1185">Reference proteome</keyword>
<dbReference type="Proteomes" id="UP000198415">
    <property type="component" value="Unassembled WGS sequence"/>
</dbReference>
<proteinExistence type="predicted"/>
<evidence type="ECO:0000313" key="1">
    <source>
        <dbReference type="EMBL" id="SNS93395.1"/>
    </source>
</evidence>
<dbReference type="EMBL" id="FZNR01000029">
    <property type="protein sequence ID" value="SNS93395.1"/>
    <property type="molecule type" value="Genomic_DNA"/>
</dbReference>
<evidence type="ECO:0000313" key="2">
    <source>
        <dbReference type="Proteomes" id="UP000198415"/>
    </source>
</evidence>
<accession>A0A239IIK7</accession>
<sequence length="433" mass="46113">MPERTPAPTIRPYGSMLLIVDTDAGTDLPQLPQLPSDPQVTTVFVDLTSPPEIPLLRALLNPALAPGCGAVRLVLPGAAAPGPDGWCLARRLAQSLGLPVIAPDGPVVALPDMLFVAGGTWWTFRPGAAPHAEGPRHPAPAWQRTLARPLPAEPALRVTPIPAGLWLHAGDEATAPDDPAFAVPVHPAMVTLVIGRPGDEALDARAVTRYVKQFAPTVGEEITLIPYGPDGRIVDDLAARLPGDDLSAVHVDAGMPGVQSDGVRVRTVVDGAGRPAWRPPAQRLRYQPGDAPRLLEWRAPLPDRTTVSVGAQRIAENWLVEAVRCGLWVRRDHETDDAVRRVPADPDRLLLVVGSPSAPPPPEVWPGVRWLLDSLHAQELERTRLVLPVGTPQPFGFPPAWSLSPDANVLAVPLAEATEPERGEHARAPGGSS</sequence>
<reference evidence="1 2" key="1">
    <citation type="submission" date="2017-06" db="EMBL/GenBank/DDBJ databases">
        <authorList>
            <person name="Kim H.J."/>
            <person name="Triplett B.A."/>
        </authorList>
    </citation>
    <scope>NUCLEOTIDE SEQUENCE [LARGE SCALE GENOMIC DNA]</scope>
    <source>
        <strain evidence="1 2">DSM 43151</strain>
    </source>
</reference>
<dbReference type="OrthoDB" id="3320501at2"/>
<name>A0A239IIK7_9ACTN</name>
<dbReference type="RefSeq" id="WP_143232855.1">
    <property type="nucleotide sequence ID" value="NZ_BOMU01000112.1"/>
</dbReference>
<gene>
    <name evidence="1" type="ORF">SAMN06264365_12939</name>
</gene>
<dbReference type="AlphaFoldDB" id="A0A239IIK7"/>